<dbReference type="Pfam" id="PF00884">
    <property type="entry name" value="Sulfatase"/>
    <property type="match status" value="1"/>
</dbReference>
<sequence>MQNNTNIQENNNHKQLHEAPVSQKPTGRGGTLCRQLLSVFHLLLFLAISGLIVYTEGGPSAFLSLGKRKLVMVALAGVIFFILLTAGDRLSTFLHRTGICRWLELLLLLGTPLAMFAVVQIIVQLTELRSTASTSYLRIIKYAVFDMPVGDFLRNLVIYYFILVLLILLIRKINIACMVYCLLMVLLVLVNYYVTEFRGQAFLLLDAMGMSTAADVAGNYRLDIPIYLGITLLFTVDFSMLQLHFQRLRIPHRLQKKSLHILSQLVVLAVFALGSLYAVVNAANVSFWNTNRSYRDNGYLCALVSQVRYIHPEKPAGYSVGKVQEIGEQVSDSTQSNVTVPQNIIMIMNESLTDFESIGQVKTDSEILPFLHSLNRNVKKGQLHVPTFGGGTARTEYEALTGNSMYFLPAGSVPYQLFVHDPESGMAQILKAQGYTTIAVHPNNASNWNRANVYADMDFDQFISTENWGNDSFDKIRNFASDETTYDKLIKLFERKQSGEKLFTFCVTMQNHGGYGTETLNGYQPDVKLHYNREYPLAETYLSLARESDRAFQKLLSYFEKVDEPTMIIMFGDHWPKIENGFTASVLGKKRSELSLDGTQKTYTTPYVIWTNYPSETVEQDMSSNYLGSYVLSLAGATLTPYNHFLLDLKDKLPIIGIGAVCDTDGTWYSQNNLPEKFQKLVNEYHILEYNNQFDQKHKITEYFSIEKRPQ</sequence>
<name>A0ABR7IHP1_9FIRM</name>
<gene>
    <name evidence="10" type="ORF">H8Z82_07820</name>
</gene>
<evidence type="ECO:0000259" key="9">
    <source>
        <dbReference type="Pfam" id="PF00884"/>
    </source>
</evidence>
<keyword evidence="6 8" id="KW-0472">Membrane</keyword>
<evidence type="ECO:0000313" key="10">
    <source>
        <dbReference type="EMBL" id="MBC5779567.1"/>
    </source>
</evidence>
<feature type="transmembrane region" description="Helical" evidence="8">
    <location>
        <begin position="102"/>
        <end position="123"/>
    </location>
</feature>
<protein>
    <submittedName>
        <fullName evidence="10">LTA synthase family protein</fullName>
    </submittedName>
</protein>
<evidence type="ECO:0000256" key="1">
    <source>
        <dbReference type="ARBA" id="ARBA00004651"/>
    </source>
</evidence>
<dbReference type="CDD" id="cd16015">
    <property type="entry name" value="LTA_synthase"/>
    <property type="match status" value="1"/>
</dbReference>
<evidence type="ECO:0000256" key="2">
    <source>
        <dbReference type="ARBA" id="ARBA00004936"/>
    </source>
</evidence>
<evidence type="ECO:0000256" key="8">
    <source>
        <dbReference type="SAM" id="Phobius"/>
    </source>
</evidence>
<comment type="pathway">
    <text evidence="2">Cell wall biogenesis; lipoteichoic acid biosynthesis.</text>
</comment>
<dbReference type="Gene3D" id="3.40.720.10">
    <property type="entry name" value="Alkaline Phosphatase, subunit A"/>
    <property type="match status" value="1"/>
</dbReference>
<dbReference type="InterPro" id="IPR017850">
    <property type="entry name" value="Alkaline_phosphatase_core_sf"/>
</dbReference>
<keyword evidence="4 8" id="KW-0812">Transmembrane</keyword>
<feature type="compositionally biased region" description="Low complexity" evidence="7">
    <location>
        <begin position="1"/>
        <end position="10"/>
    </location>
</feature>
<dbReference type="PANTHER" id="PTHR47371">
    <property type="entry name" value="LIPOTEICHOIC ACID SYNTHASE"/>
    <property type="match status" value="1"/>
</dbReference>
<keyword evidence="5 8" id="KW-1133">Transmembrane helix</keyword>
<comment type="caution">
    <text evidence="10">The sequence shown here is derived from an EMBL/GenBank/DDBJ whole genome shotgun (WGS) entry which is preliminary data.</text>
</comment>
<dbReference type="Proteomes" id="UP000649826">
    <property type="component" value="Unassembled WGS sequence"/>
</dbReference>
<reference evidence="10 11" key="1">
    <citation type="submission" date="2020-08" db="EMBL/GenBank/DDBJ databases">
        <title>Genome public.</title>
        <authorList>
            <person name="Liu C."/>
            <person name="Sun Q."/>
        </authorList>
    </citation>
    <scope>NUCLEOTIDE SEQUENCE [LARGE SCALE GENOMIC DNA]</scope>
    <source>
        <strain evidence="10 11">M29</strain>
    </source>
</reference>
<feature type="transmembrane region" description="Helical" evidence="8">
    <location>
        <begin position="152"/>
        <end position="170"/>
    </location>
</feature>
<feature type="region of interest" description="Disordered" evidence="7">
    <location>
        <begin position="1"/>
        <end position="26"/>
    </location>
</feature>
<evidence type="ECO:0000256" key="6">
    <source>
        <dbReference type="ARBA" id="ARBA00023136"/>
    </source>
</evidence>
<feature type="transmembrane region" description="Helical" evidence="8">
    <location>
        <begin position="70"/>
        <end position="90"/>
    </location>
</feature>
<evidence type="ECO:0000256" key="5">
    <source>
        <dbReference type="ARBA" id="ARBA00022989"/>
    </source>
</evidence>
<accession>A0ABR7IHP1</accession>
<dbReference type="PANTHER" id="PTHR47371:SF3">
    <property type="entry name" value="PHOSPHOGLYCEROL TRANSFERASE I"/>
    <property type="match status" value="1"/>
</dbReference>
<organism evidence="10 11">
    <name type="scientific">Blautia difficilis</name>
    <dbReference type="NCBI Taxonomy" id="2763027"/>
    <lineage>
        <taxon>Bacteria</taxon>
        <taxon>Bacillati</taxon>
        <taxon>Bacillota</taxon>
        <taxon>Clostridia</taxon>
        <taxon>Lachnospirales</taxon>
        <taxon>Lachnospiraceae</taxon>
        <taxon>Blautia</taxon>
    </lineage>
</organism>
<proteinExistence type="predicted"/>
<dbReference type="SUPFAM" id="SSF53649">
    <property type="entry name" value="Alkaline phosphatase-like"/>
    <property type="match status" value="1"/>
</dbReference>
<dbReference type="EMBL" id="JACOQG010000009">
    <property type="protein sequence ID" value="MBC5779567.1"/>
    <property type="molecule type" value="Genomic_DNA"/>
</dbReference>
<dbReference type="InterPro" id="IPR050448">
    <property type="entry name" value="OpgB/LTA_synthase_biosynth"/>
</dbReference>
<feature type="transmembrane region" description="Helical" evidence="8">
    <location>
        <begin position="36"/>
        <end position="55"/>
    </location>
</feature>
<feature type="transmembrane region" description="Helical" evidence="8">
    <location>
        <begin position="177"/>
        <end position="194"/>
    </location>
</feature>
<feature type="domain" description="Sulfatase N-terminal" evidence="9">
    <location>
        <begin position="342"/>
        <end position="637"/>
    </location>
</feature>
<keyword evidence="11" id="KW-1185">Reference proteome</keyword>
<keyword evidence="3" id="KW-1003">Cell membrane</keyword>
<dbReference type="InterPro" id="IPR000917">
    <property type="entry name" value="Sulfatase_N"/>
</dbReference>
<evidence type="ECO:0000256" key="7">
    <source>
        <dbReference type="SAM" id="MobiDB-lite"/>
    </source>
</evidence>
<evidence type="ECO:0000313" key="11">
    <source>
        <dbReference type="Proteomes" id="UP000649826"/>
    </source>
</evidence>
<feature type="transmembrane region" description="Helical" evidence="8">
    <location>
        <begin position="224"/>
        <end position="245"/>
    </location>
</feature>
<comment type="subcellular location">
    <subcellularLocation>
        <location evidence="1">Cell membrane</location>
        <topology evidence="1">Multi-pass membrane protein</topology>
    </subcellularLocation>
</comment>
<feature type="transmembrane region" description="Helical" evidence="8">
    <location>
        <begin position="265"/>
        <end position="288"/>
    </location>
</feature>
<evidence type="ECO:0000256" key="3">
    <source>
        <dbReference type="ARBA" id="ARBA00022475"/>
    </source>
</evidence>
<evidence type="ECO:0000256" key="4">
    <source>
        <dbReference type="ARBA" id="ARBA00022692"/>
    </source>
</evidence>